<dbReference type="Proteomes" id="UP000799767">
    <property type="component" value="Unassembled WGS sequence"/>
</dbReference>
<dbReference type="GeneID" id="54473676"/>
<dbReference type="InterPro" id="IPR029068">
    <property type="entry name" value="Glyas_Bleomycin-R_OHBP_Dase"/>
</dbReference>
<protein>
    <submittedName>
        <fullName evidence="2">Glyoxalase-like domain-containing protein</fullName>
    </submittedName>
</protein>
<evidence type="ECO:0000259" key="1">
    <source>
        <dbReference type="Pfam" id="PF13468"/>
    </source>
</evidence>
<dbReference type="PANTHER" id="PTHR40265">
    <property type="entry name" value="BLL2707 PROTEIN"/>
    <property type="match status" value="1"/>
</dbReference>
<proteinExistence type="predicted"/>
<dbReference type="InterPro" id="IPR025870">
    <property type="entry name" value="Glyoxalase-like_dom"/>
</dbReference>
<evidence type="ECO:0000313" key="2">
    <source>
        <dbReference type="EMBL" id="KAF2486441.1"/>
    </source>
</evidence>
<keyword evidence="3" id="KW-1185">Reference proteome</keyword>
<dbReference type="OrthoDB" id="408973at2759"/>
<evidence type="ECO:0000313" key="3">
    <source>
        <dbReference type="Proteomes" id="UP000799767"/>
    </source>
</evidence>
<organism evidence="2 3">
    <name type="scientific">Neohortaea acidophila</name>
    <dbReference type="NCBI Taxonomy" id="245834"/>
    <lineage>
        <taxon>Eukaryota</taxon>
        <taxon>Fungi</taxon>
        <taxon>Dikarya</taxon>
        <taxon>Ascomycota</taxon>
        <taxon>Pezizomycotina</taxon>
        <taxon>Dothideomycetes</taxon>
        <taxon>Dothideomycetidae</taxon>
        <taxon>Mycosphaerellales</taxon>
        <taxon>Teratosphaeriaceae</taxon>
        <taxon>Neohortaea</taxon>
    </lineage>
</organism>
<dbReference type="EMBL" id="MU001632">
    <property type="protein sequence ID" value="KAF2486441.1"/>
    <property type="molecule type" value="Genomic_DNA"/>
</dbReference>
<dbReference type="Pfam" id="PF13468">
    <property type="entry name" value="Glyoxalase_3"/>
    <property type="match status" value="1"/>
</dbReference>
<dbReference type="Gene3D" id="3.10.180.10">
    <property type="entry name" value="2,3-Dihydroxybiphenyl 1,2-Dioxygenase, domain 1"/>
    <property type="match status" value="1"/>
</dbReference>
<dbReference type="SUPFAM" id="SSF54593">
    <property type="entry name" value="Glyoxalase/Bleomycin resistance protein/Dihydroxybiphenyl dioxygenase"/>
    <property type="match status" value="1"/>
</dbReference>
<dbReference type="AlphaFoldDB" id="A0A6A6Q331"/>
<dbReference type="PANTHER" id="PTHR40265:SF1">
    <property type="entry name" value="GLYOXALASE-LIKE DOMAIN-CONTAINING PROTEIN"/>
    <property type="match status" value="1"/>
</dbReference>
<name>A0A6A6Q331_9PEZI</name>
<accession>A0A6A6Q331</accession>
<feature type="domain" description="Glyoxalase-like" evidence="1">
    <location>
        <begin position="5"/>
        <end position="178"/>
    </location>
</feature>
<sequence length="260" mass="29128">MAFQLDHVVLLVPYDYLANPPSWITDNFTLSPGGRHGDNKTENRLVLFRDGTYLEIIAFINDDPENRRGHWWDRPYGVVDYALTAAQPIDYDALIKRLEKSGTGIAYAEPKSGGRMTDGKEIRWNVTFPPGPDRGKVPFFCEDVTDRQWRVPITERNTTHPCGALGMAGILSEVKKEDLDRLSTANAAAVDSPQQSSHRYEIGTPKAVSQLKKPAIRLQEALKGSDRSLFLNLILQTGRRESSRPIYEVVDGGVVSILFE</sequence>
<reference evidence="2" key="1">
    <citation type="journal article" date="2020" name="Stud. Mycol.">
        <title>101 Dothideomycetes genomes: a test case for predicting lifestyles and emergence of pathogens.</title>
        <authorList>
            <person name="Haridas S."/>
            <person name="Albert R."/>
            <person name="Binder M."/>
            <person name="Bloem J."/>
            <person name="Labutti K."/>
            <person name="Salamov A."/>
            <person name="Andreopoulos B."/>
            <person name="Baker S."/>
            <person name="Barry K."/>
            <person name="Bills G."/>
            <person name="Bluhm B."/>
            <person name="Cannon C."/>
            <person name="Castanera R."/>
            <person name="Culley D."/>
            <person name="Daum C."/>
            <person name="Ezra D."/>
            <person name="Gonzalez J."/>
            <person name="Henrissat B."/>
            <person name="Kuo A."/>
            <person name="Liang C."/>
            <person name="Lipzen A."/>
            <person name="Lutzoni F."/>
            <person name="Magnuson J."/>
            <person name="Mondo S."/>
            <person name="Nolan M."/>
            <person name="Ohm R."/>
            <person name="Pangilinan J."/>
            <person name="Park H.-J."/>
            <person name="Ramirez L."/>
            <person name="Alfaro M."/>
            <person name="Sun H."/>
            <person name="Tritt A."/>
            <person name="Yoshinaga Y."/>
            <person name="Zwiers L.-H."/>
            <person name="Turgeon B."/>
            <person name="Goodwin S."/>
            <person name="Spatafora J."/>
            <person name="Crous P."/>
            <person name="Grigoriev I."/>
        </authorList>
    </citation>
    <scope>NUCLEOTIDE SEQUENCE</scope>
    <source>
        <strain evidence="2">CBS 113389</strain>
    </source>
</reference>
<gene>
    <name evidence="2" type="ORF">BDY17DRAFT_291519</name>
</gene>
<dbReference type="RefSeq" id="XP_033593010.1">
    <property type="nucleotide sequence ID" value="XM_033732674.1"/>
</dbReference>